<dbReference type="RefSeq" id="WP_005876022.1">
    <property type="nucleotide sequence ID" value="NZ_CABMNL010000001.1"/>
</dbReference>
<organism evidence="1 2">
    <name type="scientific">Oxalobacter paraformigenes</name>
    <dbReference type="NCBI Taxonomy" id="556268"/>
    <lineage>
        <taxon>Bacteria</taxon>
        <taxon>Pseudomonadati</taxon>
        <taxon>Pseudomonadota</taxon>
        <taxon>Betaproteobacteria</taxon>
        <taxon>Burkholderiales</taxon>
        <taxon>Oxalobacteraceae</taxon>
        <taxon>Oxalobacter</taxon>
    </lineage>
</organism>
<dbReference type="InterPro" id="IPR010982">
    <property type="entry name" value="Lambda_DNA-bd_dom_sf"/>
</dbReference>
<proteinExistence type="predicted"/>
<dbReference type="HOGENOM" id="CLU_2438005_0_0_4"/>
<dbReference type="Proteomes" id="UP000003973">
    <property type="component" value="Unassembled WGS sequence"/>
</dbReference>
<comment type="caution">
    <text evidence="1">The sequence shown here is derived from an EMBL/GenBank/DDBJ whole genome shotgun (WGS) entry which is preliminary data.</text>
</comment>
<sequence length="90" mass="10491">MIEEFNKAIQICGGLTKLSRAIDMPVSFAWQIKEGKSRLPEGYGRRIFDATHGAVSLKKMFPDSWMNYWTARDIEFMEKEARERTEEEGE</sequence>
<dbReference type="AlphaFoldDB" id="C3X1S2"/>
<dbReference type="Gene3D" id="1.10.260.40">
    <property type="entry name" value="lambda repressor-like DNA-binding domains"/>
    <property type="match status" value="1"/>
</dbReference>
<dbReference type="GO" id="GO:0003677">
    <property type="term" value="F:DNA binding"/>
    <property type="evidence" value="ECO:0007669"/>
    <property type="project" value="InterPro"/>
</dbReference>
<reference evidence="1" key="1">
    <citation type="submission" date="2011-10" db="EMBL/GenBank/DDBJ databases">
        <title>The Genome Sequence of Oxalobacter formigenes HOxBLS.</title>
        <authorList>
            <consortium name="The Broad Institute Genome Sequencing Platform"/>
            <person name="Earl A."/>
            <person name="Ward D."/>
            <person name="Feldgarden M."/>
            <person name="Gevers D."/>
            <person name="Allison M.J."/>
            <person name="Humphrey S."/>
            <person name="Young S.K."/>
            <person name="Zeng Q."/>
            <person name="Gargeya S."/>
            <person name="Fitzgerald M."/>
            <person name="Haas B."/>
            <person name="Abouelleil A."/>
            <person name="Alvarado L."/>
            <person name="Arachchi H.M."/>
            <person name="Berlin A."/>
            <person name="Brown A."/>
            <person name="Chapman S.B."/>
            <person name="Chen Z."/>
            <person name="Dunbar C."/>
            <person name="Freedman E."/>
            <person name="Gearin G."/>
            <person name="Goldberg J."/>
            <person name="Griggs A."/>
            <person name="Gujja S."/>
            <person name="Heiman D."/>
            <person name="Howarth C."/>
            <person name="Larson L."/>
            <person name="Lui A."/>
            <person name="MacDonald P.J.P."/>
            <person name="Montmayeur A."/>
            <person name="Murphy C."/>
            <person name="Neiman D."/>
            <person name="Pearson M."/>
            <person name="Priest M."/>
            <person name="Roberts A."/>
            <person name="Saif S."/>
            <person name="Shea T."/>
            <person name="Shenoy N."/>
            <person name="Sisk P."/>
            <person name="Stolte C."/>
            <person name="Sykes S."/>
            <person name="Wortman J."/>
            <person name="Nusbaum C."/>
            <person name="Birren B."/>
        </authorList>
    </citation>
    <scope>NUCLEOTIDE SEQUENCE [LARGE SCALE GENOMIC DNA]</scope>
    <source>
        <strain evidence="1">HOxBLS</strain>
    </source>
</reference>
<evidence type="ECO:0000313" key="1">
    <source>
        <dbReference type="EMBL" id="EEO27158.1"/>
    </source>
</evidence>
<dbReference type="Pfam" id="PF15943">
    <property type="entry name" value="YdaS_toxin"/>
    <property type="match status" value="1"/>
</dbReference>
<dbReference type="InterPro" id="IPR031856">
    <property type="entry name" value="YdaS_toxin-like"/>
</dbReference>
<gene>
    <name evidence="1" type="ORF">OFAG_00311</name>
</gene>
<protein>
    <submittedName>
        <fullName evidence="1">Uncharacterized protein</fullName>
    </submittedName>
</protein>
<dbReference type="EMBL" id="ACDP02000029">
    <property type="protein sequence ID" value="EEO27158.1"/>
    <property type="molecule type" value="Genomic_DNA"/>
</dbReference>
<keyword evidence="2" id="KW-1185">Reference proteome</keyword>
<accession>C3X1S2</accession>
<evidence type="ECO:0000313" key="2">
    <source>
        <dbReference type="Proteomes" id="UP000003973"/>
    </source>
</evidence>
<name>C3X1S2_9BURK</name>